<evidence type="ECO:0000313" key="2">
    <source>
        <dbReference type="EMBL" id="AHZ09532.1"/>
    </source>
</evidence>
<protein>
    <recommendedName>
        <fullName evidence="1">DUF4376 domain-containing protein</fullName>
    </recommendedName>
</protein>
<feature type="domain" description="DUF4376" evidence="1">
    <location>
        <begin position="54"/>
        <end position="158"/>
    </location>
</feature>
<name>A0A024AZH3_9CAUD</name>
<dbReference type="Pfam" id="PF14301">
    <property type="entry name" value="DUF4376"/>
    <property type="match status" value="1"/>
</dbReference>
<sequence>MILDNMKPYEHELVTKGFDGMSVINQNELIAKLANNFGVSYFNVERSMILDVHKTLKLRLLEEDYNMAIDGGYFDMTNNHLYDMSTESQADFNSVRILLESKPQEHINWMTEDSGEVSHTSAEWLAVFEGLTLYKQELKHKYINLCKKTTDATSHQEILDIKWDA</sequence>
<keyword evidence="3" id="KW-1185">Reference proteome</keyword>
<organism evidence="2 3">
    <name type="scientific">Bacillus phage CAM003</name>
    <dbReference type="NCBI Taxonomy" id="1486657"/>
    <lineage>
        <taxon>Viruses</taxon>
        <taxon>Duplodnaviria</taxon>
        <taxon>Heunggongvirae</taxon>
        <taxon>Uroviricota</taxon>
        <taxon>Caudoviricetes</taxon>
        <taxon>Herelleviridae</taxon>
        <taxon>Bastillevirinae</taxon>
        <taxon>Bastillevirus</taxon>
        <taxon>Bastillevirus CAM003</taxon>
    </lineage>
</organism>
<reference evidence="3" key="1">
    <citation type="submission" date="2014-09" db="EMBL/GenBank/DDBJ databases">
        <authorList>
            <person name="Sauder A.B."/>
            <person name="McKenzie Q.R."/>
            <person name="Temple L.M."/>
            <person name="Alexis B.K."/>
            <person name="Al-Atrache Z."/>
            <person name="Lewis L.O."/>
            <person name="Loesser-Casey K.E."/>
            <person name="Mitchell K.J."/>
        </authorList>
    </citation>
    <scope>NUCLEOTIDE SEQUENCE [LARGE SCALE GENOMIC DNA]</scope>
</reference>
<dbReference type="EMBL" id="KJ489397">
    <property type="protein sequence ID" value="AHZ09532.1"/>
    <property type="molecule type" value="Genomic_DNA"/>
</dbReference>
<dbReference type="RefSeq" id="YP_009036998.1">
    <property type="nucleotide sequence ID" value="NC_024216.1"/>
</dbReference>
<dbReference type="GeneID" id="19526398"/>
<dbReference type="Proteomes" id="UP000026902">
    <property type="component" value="Segment"/>
</dbReference>
<proteinExistence type="predicted"/>
<evidence type="ECO:0000259" key="1">
    <source>
        <dbReference type="Pfam" id="PF14301"/>
    </source>
</evidence>
<accession>A0A024AZH3</accession>
<dbReference type="KEGG" id="vg:19526398"/>
<evidence type="ECO:0000313" key="3">
    <source>
        <dbReference type="Proteomes" id="UP000026902"/>
    </source>
</evidence>
<dbReference type="InterPro" id="IPR025484">
    <property type="entry name" value="DUF4376"/>
</dbReference>